<keyword evidence="5" id="KW-0101">Branched-chain amino acid catabolism</keyword>
<evidence type="ECO:0000256" key="1">
    <source>
        <dbReference type="ARBA" id="ARBA00001709"/>
    </source>
</evidence>
<dbReference type="Gene3D" id="3.90.226.10">
    <property type="entry name" value="2-enoyl-CoA Hydratase, Chain A, domain 1"/>
    <property type="match status" value="1"/>
</dbReference>
<keyword evidence="7 9" id="KW-0496">Mitochondrion</keyword>
<reference evidence="11" key="2">
    <citation type="submission" date="2025-08" db="UniProtKB">
        <authorList>
            <consortium name="Ensembl"/>
        </authorList>
    </citation>
    <scope>IDENTIFICATION</scope>
</reference>
<evidence type="ECO:0000259" key="10">
    <source>
        <dbReference type="Pfam" id="PF16113"/>
    </source>
</evidence>
<dbReference type="EC" id="3.1.2.4" evidence="9"/>
<evidence type="ECO:0000256" key="9">
    <source>
        <dbReference type="RuleBase" id="RU369070"/>
    </source>
</evidence>
<evidence type="ECO:0000256" key="5">
    <source>
        <dbReference type="ARBA" id="ARBA00022456"/>
    </source>
</evidence>
<gene>
    <name evidence="11" type="primary">hibch</name>
</gene>
<evidence type="ECO:0000256" key="4">
    <source>
        <dbReference type="ARBA" id="ARBA00005254"/>
    </source>
</evidence>
<dbReference type="GO" id="GO:0003860">
    <property type="term" value="F:3-hydroxyisobutyryl-CoA hydrolase activity"/>
    <property type="evidence" value="ECO:0007669"/>
    <property type="project" value="UniProtKB-UniRule"/>
</dbReference>
<evidence type="ECO:0000313" key="11">
    <source>
        <dbReference type="Ensembl" id="ENSENLP00000038759.1"/>
    </source>
</evidence>
<protein>
    <recommendedName>
        <fullName evidence="9">3-hydroxyisobutyryl-CoA hydrolase</fullName>
        <shortName evidence="9">HIB-CoA hydrolase</shortName>
        <shortName evidence="9">HIBYL-CoA-H</shortName>
        <ecNumber evidence="9">3.1.2.4</ecNumber>
    </recommendedName>
    <alternativeName>
        <fullName evidence="9">3-hydroxyisobutyryl-coenzyme A hydrolase</fullName>
    </alternativeName>
</protein>
<keyword evidence="6 9" id="KW-0378">Hydrolase</keyword>
<evidence type="ECO:0000256" key="3">
    <source>
        <dbReference type="ARBA" id="ARBA00005109"/>
    </source>
</evidence>
<dbReference type="Ensembl" id="ENSENLT00000039781.1">
    <property type="protein sequence ID" value="ENSENLP00000038759.1"/>
    <property type="gene ID" value="ENSENLG00000016724.1"/>
</dbReference>
<dbReference type="UniPathway" id="UPA00362"/>
<comment type="catalytic activity">
    <reaction evidence="1 9">
        <text>3-hydroxy-2-methylpropanoyl-CoA + H2O = 3-hydroxy-2-methylpropanoate + CoA + H(+)</text>
        <dbReference type="Rhea" id="RHEA:20888"/>
        <dbReference type="ChEBI" id="CHEBI:11805"/>
        <dbReference type="ChEBI" id="CHEBI:15377"/>
        <dbReference type="ChEBI" id="CHEBI:15378"/>
        <dbReference type="ChEBI" id="CHEBI:57287"/>
        <dbReference type="ChEBI" id="CHEBI:57340"/>
        <dbReference type="EC" id="3.1.2.4"/>
    </reaction>
</comment>
<dbReference type="AlphaFoldDB" id="A0A665W3R5"/>
<sequence length="376" mass="41797">LGHECPLSLSSRLRTLCRLQRIQAHMMSSQVEPEVLLEKMGRAGVITMNRPKVLNALTMNMIQQIYRQLKQWENDSETDIVIIRGAGDKAFCAGGDIRVITEAGKVGDPLAQEFFREEYILNNAIGTCRKPYIALIDGITMGGGVGVSVHGRFRVATEKTTFAMPETAIGLFPDVGGGYFLPRLRGKLGLFLAMTGFRLKGRDVQRAGIATHFVESKKIPDLEKELVDLKFPSAEDITKVLDTYQAKVRHQGSPHKPVYQLFSSSSVEGIMQNLKADGSEFAKKQAETLSKMSPTSLKITYKQQQAGASLSLQDVLVMEYRLTQACMKGCDFYEGVRAVLVDKDQNPVWNPSRLEEVSDQRVDQCFLSLGEKDLTL</sequence>
<comment type="pathway">
    <text evidence="3 9">Amino-acid degradation; L-valine degradation.</text>
</comment>
<evidence type="ECO:0000256" key="8">
    <source>
        <dbReference type="ARBA" id="ARBA00024871"/>
    </source>
</evidence>
<organism evidence="11 12">
    <name type="scientific">Echeneis naucrates</name>
    <name type="common">Live sharksucker</name>
    <dbReference type="NCBI Taxonomy" id="173247"/>
    <lineage>
        <taxon>Eukaryota</taxon>
        <taxon>Metazoa</taxon>
        <taxon>Chordata</taxon>
        <taxon>Craniata</taxon>
        <taxon>Vertebrata</taxon>
        <taxon>Euteleostomi</taxon>
        <taxon>Actinopterygii</taxon>
        <taxon>Neopterygii</taxon>
        <taxon>Teleostei</taxon>
        <taxon>Neoteleostei</taxon>
        <taxon>Acanthomorphata</taxon>
        <taxon>Carangaria</taxon>
        <taxon>Carangiformes</taxon>
        <taxon>Echeneidae</taxon>
        <taxon>Echeneis</taxon>
    </lineage>
</organism>
<dbReference type="SUPFAM" id="SSF52096">
    <property type="entry name" value="ClpP/crotonase"/>
    <property type="match status" value="1"/>
</dbReference>
<comment type="similarity">
    <text evidence="4 9">Belongs to the enoyl-CoA hydratase/isomerase family.</text>
</comment>
<dbReference type="InterPro" id="IPR032259">
    <property type="entry name" value="HIBYL-CoA-H"/>
</dbReference>
<keyword evidence="12" id="KW-1185">Reference proteome</keyword>
<proteinExistence type="inferred from homology"/>
<feature type="domain" description="Enoyl-CoA hydratase/isomerase" evidence="10">
    <location>
        <begin position="44"/>
        <end position="366"/>
    </location>
</feature>
<dbReference type="FunFam" id="3.90.226.10:FF:000026">
    <property type="entry name" value="3-hydroxyisobutyryl-CoA hydrolase, mitochondrial"/>
    <property type="match status" value="1"/>
</dbReference>
<name>A0A665W3R5_ECHNA</name>
<comment type="function">
    <text evidence="8">Hydrolyzes 3-hydroxyisobutyryl-CoA (HIBYL-CoA), a saline catabolite. Has high activity toward isobutyryl-CoA. Could be an isobutyryl-CoA dehydrogenase that functions in valine catabolism. Also hydrolyzes 3-hydroxypropanoyl-CoA.</text>
</comment>
<dbReference type="Proteomes" id="UP000472264">
    <property type="component" value="Chromosome 21"/>
</dbReference>
<evidence type="ECO:0000256" key="2">
    <source>
        <dbReference type="ARBA" id="ARBA00004173"/>
    </source>
</evidence>
<dbReference type="GO" id="GO:0006574">
    <property type="term" value="P:L-valine catabolic process"/>
    <property type="evidence" value="ECO:0007669"/>
    <property type="project" value="UniProtKB-UniRule"/>
</dbReference>
<evidence type="ECO:0000256" key="7">
    <source>
        <dbReference type="ARBA" id="ARBA00023128"/>
    </source>
</evidence>
<dbReference type="CDD" id="cd06558">
    <property type="entry name" value="crotonase-like"/>
    <property type="match status" value="1"/>
</dbReference>
<evidence type="ECO:0000256" key="6">
    <source>
        <dbReference type="ARBA" id="ARBA00022801"/>
    </source>
</evidence>
<dbReference type="PANTHER" id="PTHR43176">
    <property type="entry name" value="3-HYDROXYISOBUTYRYL-COA HYDROLASE-RELATED"/>
    <property type="match status" value="1"/>
</dbReference>
<accession>A0A665W3R5</accession>
<dbReference type="NCBIfam" id="NF004127">
    <property type="entry name" value="PRK05617.1"/>
    <property type="match status" value="1"/>
</dbReference>
<dbReference type="InterPro" id="IPR045004">
    <property type="entry name" value="ECH_dom"/>
</dbReference>
<dbReference type="GO" id="GO:0005739">
    <property type="term" value="C:mitochondrion"/>
    <property type="evidence" value="ECO:0007669"/>
    <property type="project" value="UniProtKB-SubCell"/>
</dbReference>
<reference evidence="11" key="1">
    <citation type="submission" date="2021-04" db="EMBL/GenBank/DDBJ databases">
        <authorList>
            <consortium name="Wellcome Sanger Institute Data Sharing"/>
        </authorList>
    </citation>
    <scope>NUCLEOTIDE SEQUENCE [LARGE SCALE GENOMIC DNA]</scope>
</reference>
<evidence type="ECO:0000313" key="12">
    <source>
        <dbReference type="Proteomes" id="UP000472264"/>
    </source>
</evidence>
<dbReference type="PANTHER" id="PTHR43176:SF3">
    <property type="entry name" value="3-HYDROXYISOBUTYRYL-COA HYDROLASE, MITOCHONDRIAL"/>
    <property type="match status" value="1"/>
</dbReference>
<reference evidence="11" key="3">
    <citation type="submission" date="2025-09" db="UniProtKB">
        <authorList>
            <consortium name="Ensembl"/>
        </authorList>
    </citation>
    <scope>IDENTIFICATION</scope>
</reference>
<dbReference type="InterPro" id="IPR029045">
    <property type="entry name" value="ClpP/crotonase-like_dom_sf"/>
</dbReference>
<dbReference type="Pfam" id="PF16113">
    <property type="entry name" value="ECH_2"/>
    <property type="match status" value="1"/>
</dbReference>
<comment type="subcellular location">
    <subcellularLocation>
        <location evidence="2 9">Mitochondrion</location>
    </subcellularLocation>
</comment>